<dbReference type="GO" id="GO:0042593">
    <property type="term" value="P:glucose homeostasis"/>
    <property type="evidence" value="ECO:0007669"/>
    <property type="project" value="TreeGrafter"/>
</dbReference>
<dbReference type="AlphaFoldDB" id="A0A0C3H7L8"/>
<reference evidence="5" key="2">
    <citation type="submission" date="2015-01" db="EMBL/GenBank/DDBJ databases">
        <title>Evolutionary Origins and Diversification of the Mycorrhizal Mutualists.</title>
        <authorList>
            <consortium name="DOE Joint Genome Institute"/>
            <consortium name="Mycorrhizal Genomics Consortium"/>
            <person name="Kohler A."/>
            <person name="Kuo A."/>
            <person name="Nagy L.G."/>
            <person name="Floudas D."/>
            <person name="Copeland A."/>
            <person name="Barry K.W."/>
            <person name="Cichocki N."/>
            <person name="Veneault-Fourrey C."/>
            <person name="LaButti K."/>
            <person name="Lindquist E.A."/>
            <person name="Lipzen A."/>
            <person name="Lundell T."/>
            <person name="Morin E."/>
            <person name="Murat C."/>
            <person name="Riley R."/>
            <person name="Ohm R."/>
            <person name="Sun H."/>
            <person name="Tunlid A."/>
            <person name="Henrissat B."/>
            <person name="Grigoriev I.V."/>
            <person name="Hibbett D.S."/>
            <person name="Martin F."/>
        </authorList>
    </citation>
    <scope>NUCLEOTIDE SEQUENCE [LARGE SCALE GENOMIC DNA]</scope>
    <source>
        <strain evidence="5">Zn</strain>
    </source>
</reference>
<dbReference type="InterPro" id="IPR001347">
    <property type="entry name" value="SIS_dom"/>
</dbReference>
<dbReference type="PANTHER" id="PTHR10088">
    <property type="entry name" value="GLUCOKINASE REGULATORY PROTEIN"/>
    <property type="match status" value="1"/>
</dbReference>
<gene>
    <name evidence="4" type="ORF">OIDMADRAFT_126758</name>
</gene>
<dbReference type="Pfam" id="PF22645">
    <property type="entry name" value="GKRP_SIS_N"/>
    <property type="match status" value="1"/>
</dbReference>
<dbReference type="EMBL" id="KN832879">
    <property type="protein sequence ID" value="KIM99249.1"/>
    <property type="molecule type" value="Genomic_DNA"/>
</dbReference>
<dbReference type="OrthoDB" id="311172at2759"/>
<dbReference type="Gene3D" id="1.10.8.1080">
    <property type="match status" value="1"/>
</dbReference>
<dbReference type="Proteomes" id="UP000054321">
    <property type="component" value="Unassembled WGS sequence"/>
</dbReference>
<evidence type="ECO:0000259" key="3">
    <source>
        <dbReference type="PROSITE" id="PS51464"/>
    </source>
</evidence>
<keyword evidence="2" id="KW-0119">Carbohydrate metabolism</keyword>
<keyword evidence="1" id="KW-0456">Lyase</keyword>
<dbReference type="GO" id="GO:0005829">
    <property type="term" value="C:cytosol"/>
    <property type="evidence" value="ECO:0007669"/>
    <property type="project" value="TreeGrafter"/>
</dbReference>
<dbReference type="InterPro" id="IPR005488">
    <property type="entry name" value="Etherase_MurQ"/>
</dbReference>
<dbReference type="GO" id="GO:0046348">
    <property type="term" value="P:amino sugar catabolic process"/>
    <property type="evidence" value="ECO:0007669"/>
    <property type="project" value="InterPro"/>
</dbReference>
<protein>
    <recommendedName>
        <fullName evidence="3">SIS domain-containing protein</fullName>
    </recommendedName>
</protein>
<organism evidence="4 5">
    <name type="scientific">Oidiodendron maius (strain Zn)</name>
    <dbReference type="NCBI Taxonomy" id="913774"/>
    <lineage>
        <taxon>Eukaryota</taxon>
        <taxon>Fungi</taxon>
        <taxon>Dikarya</taxon>
        <taxon>Ascomycota</taxon>
        <taxon>Pezizomycotina</taxon>
        <taxon>Leotiomycetes</taxon>
        <taxon>Leotiomycetes incertae sedis</taxon>
        <taxon>Myxotrichaceae</taxon>
        <taxon>Oidiodendron</taxon>
    </lineage>
</organism>
<keyword evidence="5" id="KW-1185">Reference proteome</keyword>
<dbReference type="PROSITE" id="PS51464">
    <property type="entry name" value="SIS"/>
    <property type="match status" value="1"/>
</dbReference>
<dbReference type="HOGENOM" id="CLU_049049_1_0_1"/>
<proteinExistence type="inferred from homology"/>
<reference evidence="4 5" key="1">
    <citation type="submission" date="2014-04" db="EMBL/GenBank/DDBJ databases">
        <authorList>
            <consortium name="DOE Joint Genome Institute"/>
            <person name="Kuo A."/>
            <person name="Martino E."/>
            <person name="Perotto S."/>
            <person name="Kohler A."/>
            <person name="Nagy L.G."/>
            <person name="Floudas D."/>
            <person name="Copeland A."/>
            <person name="Barry K.W."/>
            <person name="Cichocki N."/>
            <person name="Veneault-Fourrey C."/>
            <person name="LaButti K."/>
            <person name="Lindquist E.A."/>
            <person name="Lipzen A."/>
            <person name="Lundell T."/>
            <person name="Morin E."/>
            <person name="Murat C."/>
            <person name="Sun H."/>
            <person name="Tunlid A."/>
            <person name="Henrissat B."/>
            <person name="Grigoriev I.V."/>
            <person name="Hibbett D.S."/>
            <person name="Martin F."/>
            <person name="Nordberg H.P."/>
            <person name="Cantor M.N."/>
            <person name="Hua S.X."/>
        </authorList>
    </citation>
    <scope>NUCLEOTIDE SEQUENCE [LARGE SCALE GENOMIC DNA]</scope>
    <source>
        <strain evidence="4 5">Zn</strain>
    </source>
</reference>
<dbReference type="STRING" id="913774.A0A0C3H7L8"/>
<dbReference type="PROSITE" id="PS01272">
    <property type="entry name" value="GCKR"/>
    <property type="match status" value="1"/>
</dbReference>
<dbReference type="PANTHER" id="PTHR10088:SF4">
    <property type="entry name" value="GLUCOKINASE REGULATORY PROTEIN"/>
    <property type="match status" value="1"/>
</dbReference>
<dbReference type="InterPro" id="IPR046348">
    <property type="entry name" value="SIS_dom_sf"/>
</dbReference>
<dbReference type="InterPro" id="IPR040190">
    <property type="entry name" value="MURQ/GCKR"/>
</dbReference>
<dbReference type="InParanoid" id="A0A0C3H7L8"/>
<dbReference type="GO" id="GO:0016835">
    <property type="term" value="F:carbon-oxygen lyase activity"/>
    <property type="evidence" value="ECO:0007669"/>
    <property type="project" value="InterPro"/>
</dbReference>
<dbReference type="GO" id="GO:0004857">
    <property type="term" value="F:enzyme inhibitor activity"/>
    <property type="evidence" value="ECO:0007669"/>
    <property type="project" value="TreeGrafter"/>
</dbReference>
<dbReference type="GO" id="GO:0030246">
    <property type="term" value="F:carbohydrate binding"/>
    <property type="evidence" value="ECO:0007669"/>
    <property type="project" value="TreeGrafter"/>
</dbReference>
<evidence type="ECO:0000256" key="1">
    <source>
        <dbReference type="ARBA" id="ARBA00023239"/>
    </source>
</evidence>
<evidence type="ECO:0000256" key="2">
    <source>
        <dbReference type="ARBA" id="ARBA00023277"/>
    </source>
</evidence>
<dbReference type="HAMAP" id="MF_00068">
    <property type="entry name" value="MurQ"/>
    <property type="match status" value="1"/>
</dbReference>
<dbReference type="InterPro" id="IPR005486">
    <property type="entry name" value="Glucokinase_regulatory_CS"/>
</dbReference>
<dbReference type="NCBIfam" id="NF009222">
    <property type="entry name" value="PRK12570.1"/>
    <property type="match status" value="1"/>
</dbReference>
<dbReference type="NCBIfam" id="TIGR00274">
    <property type="entry name" value="N-acetylmuramic acid 6-phosphate etherase"/>
    <property type="match status" value="1"/>
</dbReference>
<dbReference type="CDD" id="cd05007">
    <property type="entry name" value="SIS_Etherase"/>
    <property type="match status" value="1"/>
</dbReference>
<feature type="domain" description="SIS" evidence="3">
    <location>
        <begin position="62"/>
        <end position="228"/>
    </location>
</feature>
<sequence>MATNDNTLDLSSLQTEAINMRANEIDKVSTLQMCTIINEEDRTVAASVTPCLQDIARAIDCLLPRVRRGGRVVYIGAGTSGRLGIVDSSEIPPTFAVPPSQFVGVIAGGDAAIRQAQEGTEDDPAAGMTDLMVLNLDPESDSVIGIAASGRTPYVLGALEYAKTMGCLTIGVVCVVPSVIGESGHADIMISPLPGPEVVTGSTRLKAGTATKLVLNMLSTGTMIRAGKTCGNMMVDLRASNQKLKQRSRNILRKLSKRCHCMTDASLDELLSRCEGSVKRALVVAETGLAMDLSTQRLQEADGDGSLRDITQS</sequence>
<dbReference type="Gene3D" id="3.40.50.10490">
    <property type="entry name" value="Glucose-6-phosphate isomerase like protein, domain 1"/>
    <property type="match status" value="1"/>
</dbReference>
<dbReference type="GO" id="GO:0005654">
    <property type="term" value="C:nucleoplasm"/>
    <property type="evidence" value="ECO:0007669"/>
    <property type="project" value="TreeGrafter"/>
</dbReference>
<dbReference type="FunFam" id="3.40.50.10490:FF:000014">
    <property type="entry name" value="N-acetylmuramic acid 6-phosphate etherase"/>
    <property type="match status" value="1"/>
</dbReference>
<dbReference type="NCBIfam" id="NF003915">
    <property type="entry name" value="PRK05441.1"/>
    <property type="match status" value="1"/>
</dbReference>
<dbReference type="SUPFAM" id="SSF53697">
    <property type="entry name" value="SIS domain"/>
    <property type="match status" value="1"/>
</dbReference>
<accession>A0A0C3H7L8</accession>
<evidence type="ECO:0000313" key="4">
    <source>
        <dbReference type="EMBL" id="KIM99249.1"/>
    </source>
</evidence>
<dbReference type="GO" id="GO:0009750">
    <property type="term" value="P:response to fructose"/>
    <property type="evidence" value="ECO:0007669"/>
    <property type="project" value="TreeGrafter"/>
</dbReference>
<name>A0A0C3H7L8_OIDMZ</name>
<evidence type="ECO:0000313" key="5">
    <source>
        <dbReference type="Proteomes" id="UP000054321"/>
    </source>
</evidence>
<dbReference type="GO" id="GO:0070095">
    <property type="term" value="F:fructose-6-phosphate binding"/>
    <property type="evidence" value="ECO:0007669"/>
    <property type="project" value="TreeGrafter"/>
</dbReference>
<dbReference type="GO" id="GO:0019899">
    <property type="term" value="F:enzyme binding"/>
    <property type="evidence" value="ECO:0007669"/>
    <property type="project" value="TreeGrafter"/>
</dbReference>